<proteinExistence type="predicted"/>
<reference evidence="1 2" key="1">
    <citation type="submission" date="2015-10" db="EMBL/GenBank/DDBJ databases">
        <title>Draft genome sequence of Streptomyces canus DSM 40017, type strain for the species Streptomyces canus.</title>
        <authorList>
            <person name="Ruckert C."/>
            <person name="Winkler A."/>
            <person name="Kalinowski J."/>
            <person name="Kampfer P."/>
            <person name="Glaeser S."/>
        </authorList>
    </citation>
    <scope>NUCLEOTIDE SEQUENCE [LARGE SCALE GENOMIC DNA]</scope>
    <source>
        <strain evidence="1 2">DSM 40017</strain>
    </source>
</reference>
<sequence>MTTEASPALWVGTFHGHHSGTKVVATATRTDSAPLPYGWDCSCGIGQRFPTEDGIFDSAWRHTHPPRWRSWARRVPLLGRLVQPTPRLKHPQTPEW</sequence>
<evidence type="ECO:0000313" key="1">
    <source>
        <dbReference type="EMBL" id="KUN57619.1"/>
    </source>
</evidence>
<protein>
    <submittedName>
        <fullName evidence="1">Uncharacterized protein</fullName>
    </submittedName>
</protein>
<dbReference type="Proteomes" id="UP000053669">
    <property type="component" value="Unassembled WGS sequence"/>
</dbReference>
<evidence type="ECO:0000313" key="2">
    <source>
        <dbReference type="Proteomes" id="UP000053669"/>
    </source>
</evidence>
<name>A0A101RL79_9ACTN</name>
<dbReference type="RefSeq" id="WP_059211499.1">
    <property type="nucleotide sequence ID" value="NZ_KQ948681.1"/>
</dbReference>
<gene>
    <name evidence="1" type="ORF">AQJ46_47010</name>
</gene>
<organism evidence="1 2">
    <name type="scientific">Streptomyces canus</name>
    <dbReference type="NCBI Taxonomy" id="58343"/>
    <lineage>
        <taxon>Bacteria</taxon>
        <taxon>Bacillati</taxon>
        <taxon>Actinomycetota</taxon>
        <taxon>Actinomycetes</taxon>
        <taxon>Kitasatosporales</taxon>
        <taxon>Streptomycetaceae</taxon>
        <taxon>Streptomyces</taxon>
        <taxon>Streptomyces aurantiacus group</taxon>
    </lineage>
</organism>
<dbReference type="AlphaFoldDB" id="A0A101RL79"/>
<dbReference type="EMBL" id="LMWU01000070">
    <property type="protein sequence ID" value="KUN57619.1"/>
    <property type="molecule type" value="Genomic_DNA"/>
</dbReference>
<comment type="caution">
    <text evidence="1">The sequence shown here is derived from an EMBL/GenBank/DDBJ whole genome shotgun (WGS) entry which is preliminary data.</text>
</comment>
<accession>A0A101RL79</accession>